<dbReference type="GO" id="GO:0003755">
    <property type="term" value="F:peptidyl-prolyl cis-trans isomerase activity"/>
    <property type="evidence" value="ECO:0007669"/>
    <property type="project" value="InterPro"/>
</dbReference>
<sequence>ISSSALLSLTSCSSGESYSDLLNDENQDVNRFLADQLVVGEWPGDDFEYGEDAPYYQIDDDGALYMKVLVPGDPDDMAEYNDQIYFRFDRAALREYSSWDALVWSGNASSLTMGPTSFRYNNYTLSSTSQYGEGLQAPLKYLGMGCQVYLVVKSTVGMTINNENASVIPFLYRISYNRSPLTD</sequence>
<dbReference type="AlphaFoldDB" id="A0A921E6W5"/>
<protein>
    <submittedName>
        <fullName evidence="1">DUF4827 domain-containing protein</fullName>
    </submittedName>
</protein>
<comment type="caution">
    <text evidence="1">The sequence shown here is derived from an EMBL/GenBank/DDBJ whole genome shotgun (WGS) entry which is preliminary data.</text>
</comment>
<dbReference type="InterPro" id="IPR032252">
    <property type="entry name" value="DUF4827"/>
</dbReference>
<accession>A0A921E6W5</accession>
<reference evidence="1" key="1">
    <citation type="journal article" date="2021" name="PeerJ">
        <title>Extensive microbial diversity within the chicken gut microbiome revealed by metagenomics and culture.</title>
        <authorList>
            <person name="Gilroy R."/>
            <person name="Ravi A."/>
            <person name="Getino M."/>
            <person name="Pursley I."/>
            <person name="Horton D.L."/>
            <person name="Alikhan N.F."/>
            <person name="Baker D."/>
            <person name="Gharbi K."/>
            <person name="Hall N."/>
            <person name="Watson M."/>
            <person name="Adriaenssens E.M."/>
            <person name="Foster-Nyarko E."/>
            <person name="Jarju S."/>
            <person name="Secka A."/>
            <person name="Antonio M."/>
            <person name="Oren A."/>
            <person name="Chaudhuri R.R."/>
            <person name="La Ragione R."/>
            <person name="Hildebrand F."/>
            <person name="Pallen M.J."/>
        </authorList>
    </citation>
    <scope>NUCLEOTIDE SEQUENCE</scope>
    <source>
        <strain evidence="1">4100</strain>
    </source>
</reference>
<organism evidence="1 2">
    <name type="scientific">Candidatus Amulumruptor caecigallinarius</name>
    <dbReference type="NCBI Taxonomy" id="2109911"/>
    <lineage>
        <taxon>Bacteria</taxon>
        <taxon>Pseudomonadati</taxon>
        <taxon>Bacteroidota</taxon>
        <taxon>Bacteroidia</taxon>
        <taxon>Bacteroidales</taxon>
        <taxon>Muribaculaceae</taxon>
        <taxon>Candidatus Amulumruptor</taxon>
    </lineage>
</organism>
<gene>
    <name evidence="1" type="ORF">K8V47_00995</name>
</gene>
<evidence type="ECO:0000313" key="1">
    <source>
        <dbReference type="EMBL" id="HJE38330.1"/>
    </source>
</evidence>
<dbReference type="InterPro" id="IPR046357">
    <property type="entry name" value="PPIase_dom_sf"/>
</dbReference>
<dbReference type="Gene3D" id="3.10.50.40">
    <property type="match status" value="1"/>
</dbReference>
<dbReference type="Proteomes" id="UP000711407">
    <property type="component" value="Unassembled WGS sequence"/>
</dbReference>
<reference evidence="1" key="2">
    <citation type="submission" date="2021-09" db="EMBL/GenBank/DDBJ databases">
        <authorList>
            <person name="Gilroy R."/>
        </authorList>
    </citation>
    <scope>NUCLEOTIDE SEQUENCE</scope>
    <source>
        <strain evidence="1">4100</strain>
    </source>
</reference>
<name>A0A921E6W5_9BACT</name>
<proteinExistence type="predicted"/>
<feature type="non-terminal residue" evidence="1">
    <location>
        <position position="1"/>
    </location>
</feature>
<dbReference type="Pfam" id="PF16109">
    <property type="entry name" value="DUF4827"/>
    <property type="match status" value="1"/>
</dbReference>
<evidence type="ECO:0000313" key="2">
    <source>
        <dbReference type="Proteomes" id="UP000711407"/>
    </source>
</evidence>
<dbReference type="EMBL" id="DYXT01000008">
    <property type="protein sequence ID" value="HJE38330.1"/>
    <property type="molecule type" value="Genomic_DNA"/>
</dbReference>